<organism evidence="2 3">
    <name type="scientific">Blautia parvula</name>
    <dbReference type="NCBI Taxonomy" id="2877527"/>
    <lineage>
        <taxon>Bacteria</taxon>
        <taxon>Bacillati</taxon>
        <taxon>Bacillota</taxon>
        <taxon>Clostridia</taxon>
        <taxon>Lachnospirales</taxon>
        <taxon>Lachnospiraceae</taxon>
        <taxon>Blautia</taxon>
    </lineage>
</organism>
<comment type="caution">
    <text evidence="2">The sequence shown here is derived from an EMBL/GenBank/DDBJ whole genome shotgun (WGS) entry which is preliminary data.</text>
</comment>
<evidence type="ECO:0000313" key="3">
    <source>
        <dbReference type="Proteomes" id="UP001600941"/>
    </source>
</evidence>
<feature type="compositionally biased region" description="Polar residues" evidence="1">
    <location>
        <begin position="83"/>
        <end position="98"/>
    </location>
</feature>
<dbReference type="Proteomes" id="UP001600941">
    <property type="component" value="Unassembled WGS sequence"/>
</dbReference>
<keyword evidence="3" id="KW-1185">Reference proteome</keyword>
<dbReference type="EMBL" id="BAABZQ010000001">
    <property type="protein sequence ID" value="GAA6499312.1"/>
    <property type="molecule type" value="Genomic_DNA"/>
</dbReference>
<feature type="compositionally biased region" description="Basic residues" evidence="1">
    <location>
        <begin position="125"/>
        <end position="139"/>
    </location>
</feature>
<dbReference type="RefSeq" id="WP_227210547.1">
    <property type="nucleotide sequence ID" value="NZ_BAABZQ010000001.1"/>
</dbReference>
<name>A0ABQ0BSB5_9FIRM</name>
<sequence>MDRISITVKVFFQDPFWIGLCERTDSRGCSVCKITFGPEPKEYEVQEFISQNWYRLSFSPAVAEAVRRTEHKNPKRMLRQVKKQMNQTGIGTKSQQALKLQHEENKEMRRSLSKEKREEEEQRKFALRQQKRKEKHRGR</sequence>
<dbReference type="Pfam" id="PF11208">
    <property type="entry name" value="DUF2992"/>
    <property type="match status" value="1"/>
</dbReference>
<evidence type="ECO:0000256" key="1">
    <source>
        <dbReference type="SAM" id="MobiDB-lite"/>
    </source>
</evidence>
<dbReference type="InterPro" id="IPR016787">
    <property type="entry name" value="UCP021328"/>
</dbReference>
<accession>A0ABQ0BSB5</accession>
<protein>
    <submittedName>
        <fullName evidence="2">YjdF family protein</fullName>
    </submittedName>
</protein>
<feature type="region of interest" description="Disordered" evidence="1">
    <location>
        <begin position="82"/>
        <end position="139"/>
    </location>
</feature>
<proteinExistence type="predicted"/>
<evidence type="ECO:0000313" key="2">
    <source>
        <dbReference type="EMBL" id="GAA6499312.1"/>
    </source>
</evidence>
<reference evidence="2 3" key="1">
    <citation type="submission" date="2024-04" db="EMBL/GenBank/DDBJ databases">
        <title>Defined microbial consortia suppress multidrug-resistant proinflammatory Enterobacteriaceae via ecological control.</title>
        <authorList>
            <person name="Furuichi M."/>
            <person name="Kawaguchi T."/>
            <person name="Pust M."/>
            <person name="Yasuma K."/>
            <person name="Plichta D."/>
            <person name="Hasegawa N."/>
            <person name="Ohya T."/>
            <person name="Bhattarai S."/>
            <person name="Sasajima S."/>
            <person name="Aoto Y."/>
            <person name="Tuganbaev T."/>
            <person name="Yaginuma M."/>
            <person name="Ueda M."/>
            <person name="Okahashi N."/>
            <person name="Amafuji K."/>
            <person name="Kiridooshi Y."/>
            <person name="Sugita K."/>
            <person name="Strazar M."/>
            <person name="Skelly A."/>
            <person name="Suda W."/>
            <person name="Hattori M."/>
            <person name="Nakamoto N."/>
            <person name="Caballero S."/>
            <person name="Norman J."/>
            <person name="Olle B."/>
            <person name="Tanoue T."/>
            <person name="Arita M."/>
            <person name="Bucci V."/>
            <person name="Atarashi K."/>
            <person name="Xavier R."/>
            <person name="Honda K."/>
        </authorList>
    </citation>
    <scope>NUCLEOTIDE SEQUENCE [LARGE SCALE GENOMIC DNA]</scope>
    <source>
        <strain evidence="3">k34-0107-D12</strain>
    </source>
</reference>
<feature type="compositionally biased region" description="Basic and acidic residues" evidence="1">
    <location>
        <begin position="100"/>
        <end position="124"/>
    </location>
</feature>
<gene>
    <name evidence="2" type="ORF">K340107D12_21280</name>
</gene>
<dbReference type="PIRSF" id="PIRSF021328">
    <property type="entry name" value="UCP021328"/>
    <property type="match status" value="1"/>
</dbReference>